<gene>
    <name evidence="9" type="primary">ftsQ</name>
    <name evidence="11" type="ORF">NTA49_07565</name>
</gene>
<evidence type="ECO:0000313" key="12">
    <source>
        <dbReference type="Proteomes" id="UP001165396"/>
    </source>
</evidence>
<evidence type="ECO:0000313" key="11">
    <source>
        <dbReference type="EMBL" id="MCR8826390.1"/>
    </source>
</evidence>
<comment type="caution">
    <text evidence="11">The sequence shown here is derived from an EMBL/GenBank/DDBJ whole genome shotgun (WGS) entry which is preliminary data.</text>
</comment>
<dbReference type="PANTHER" id="PTHR35851">
    <property type="entry name" value="CELL DIVISION PROTEIN FTSQ"/>
    <property type="match status" value="1"/>
</dbReference>
<organism evidence="11 12">
    <name type="scientific">Pseudosulfitobacter koreensis</name>
    <dbReference type="NCBI Taxonomy" id="2968472"/>
    <lineage>
        <taxon>Bacteria</taxon>
        <taxon>Pseudomonadati</taxon>
        <taxon>Pseudomonadota</taxon>
        <taxon>Alphaproteobacteria</taxon>
        <taxon>Rhodobacterales</taxon>
        <taxon>Roseobacteraceae</taxon>
        <taxon>Pseudosulfitobacter</taxon>
    </lineage>
</organism>
<evidence type="ECO:0000256" key="2">
    <source>
        <dbReference type="ARBA" id="ARBA00022475"/>
    </source>
</evidence>
<protein>
    <recommendedName>
        <fullName evidence="9">Cell division protein FtsQ</fullName>
    </recommendedName>
</protein>
<keyword evidence="12" id="KW-1185">Reference proteome</keyword>
<dbReference type="PANTHER" id="PTHR35851:SF1">
    <property type="entry name" value="CELL DIVISION PROTEIN FTSQ"/>
    <property type="match status" value="1"/>
</dbReference>
<keyword evidence="2 9" id="KW-1003">Cell membrane</keyword>
<comment type="function">
    <text evidence="9">Essential cell division protein.</text>
</comment>
<keyword evidence="6 9" id="KW-1133">Transmembrane helix</keyword>
<dbReference type="PROSITE" id="PS51779">
    <property type="entry name" value="POTRA"/>
    <property type="match status" value="1"/>
</dbReference>
<reference evidence="11" key="1">
    <citation type="submission" date="2022-07" db="EMBL/GenBank/DDBJ databases">
        <title>Pseudosulfitobacter sp. strain AP-MA-4, whole genome sequence.</title>
        <authorList>
            <person name="Jiang Y."/>
        </authorList>
    </citation>
    <scope>NUCLEOTIDE SEQUENCE</scope>
    <source>
        <strain evidence="11">AP-MA-4</strain>
    </source>
</reference>
<dbReference type="RefSeq" id="WP_258294084.1">
    <property type="nucleotide sequence ID" value="NZ_JANKJG010000004.1"/>
</dbReference>
<evidence type="ECO:0000256" key="8">
    <source>
        <dbReference type="ARBA" id="ARBA00023306"/>
    </source>
</evidence>
<evidence type="ECO:0000256" key="9">
    <source>
        <dbReference type="HAMAP-Rule" id="MF_00911"/>
    </source>
</evidence>
<evidence type="ECO:0000256" key="7">
    <source>
        <dbReference type="ARBA" id="ARBA00023136"/>
    </source>
</evidence>
<dbReference type="InterPro" id="IPR045335">
    <property type="entry name" value="FtsQ_C_sf"/>
</dbReference>
<dbReference type="GO" id="GO:0051301">
    <property type="term" value="P:cell division"/>
    <property type="evidence" value="ECO:0007669"/>
    <property type="project" value="UniProtKB-KW"/>
</dbReference>
<dbReference type="InterPro" id="IPR026579">
    <property type="entry name" value="FtsQ"/>
</dbReference>
<name>A0ABT1YZU2_9RHOB</name>
<keyword evidence="5 9" id="KW-0812">Transmembrane</keyword>
<feature type="domain" description="POTRA" evidence="10">
    <location>
        <begin position="80"/>
        <end position="148"/>
    </location>
</feature>
<evidence type="ECO:0000259" key="10">
    <source>
        <dbReference type="PROSITE" id="PS51779"/>
    </source>
</evidence>
<feature type="transmembrane region" description="Helical" evidence="9">
    <location>
        <begin position="35"/>
        <end position="54"/>
    </location>
</feature>
<comment type="similarity">
    <text evidence="9">Belongs to the FtsQ/DivIB family. FtsQ subfamily.</text>
</comment>
<accession>A0ABT1YZU2</accession>
<dbReference type="HAMAP" id="MF_00911">
    <property type="entry name" value="FtsQ_subfam"/>
    <property type="match status" value="1"/>
</dbReference>
<keyword evidence="3 9" id="KW-0997">Cell inner membrane</keyword>
<comment type="subcellular location">
    <subcellularLocation>
        <location evidence="9">Cell inner membrane</location>
        <topology evidence="9">Single-pass type II membrane protein</topology>
    </subcellularLocation>
    <subcellularLocation>
        <location evidence="1">Membrane</location>
    </subcellularLocation>
    <text evidence="9">Localizes to the division septum.</text>
</comment>
<evidence type="ECO:0000256" key="3">
    <source>
        <dbReference type="ARBA" id="ARBA00022519"/>
    </source>
</evidence>
<keyword evidence="8 9" id="KW-0131">Cell cycle</keyword>
<keyword evidence="7 9" id="KW-0472">Membrane</keyword>
<sequence>MQSLIRRARTPKVDPAPSRWAWRLQRLMLTPGFRFGLRFGVPFAVVFAASSLYLSDDVRRQSILDTVAEARRAIEERPEFMVQVMAIDGASTETAEDIREILPIDFPASSFDLDLEHIRLTVGGLDPVKDVTVRIRPGGILHIDVTPRVPVVVWRQADGLTLIDETGAHVASLAARDLRPDLPLVAGPGADKAVPEALALIDAASPLGSRLRGVVRVGLRRWDLVLDRDQRVLLPEFGAVRALERVIALENAQDVLTRDVARVDMRLAQRPTVKMNEFATQEWWRIRQIELDGQ</sequence>
<dbReference type="Proteomes" id="UP001165396">
    <property type="component" value="Unassembled WGS sequence"/>
</dbReference>
<dbReference type="Pfam" id="PF03799">
    <property type="entry name" value="FtsQ_DivIB_C"/>
    <property type="match status" value="1"/>
</dbReference>
<keyword evidence="4 9" id="KW-0132">Cell division</keyword>
<dbReference type="InterPro" id="IPR034746">
    <property type="entry name" value="POTRA"/>
</dbReference>
<evidence type="ECO:0000256" key="4">
    <source>
        <dbReference type="ARBA" id="ARBA00022618"/>
    </source>
</evidence>
<evidence type="ECO:0000256" key="1">
    <source>
        <dbReference type="ARBA" id="ARBA00004370"/>
    </source>
</evidence>
<dbReference type="Gene3D" id="3.40.50.11690">
    <property type="entry name" value="Cell division protein FtsQ/DivIB"/>
    <property type="match status" value="1"/>
</dbReference>
<evidence type="ECO:0000256" key="5">
    <source>
        <dbReference type="ARBA" id="ARBA00022692"/>
    </source>
</evidence>
<dbReference type="InterPro" id="IPR005548">
    <property type="entry name" value="Cell_div_FtsQ/DivIB_C"/>
</dbReference>
<dbReference type="EMBL" id="JANKJG010000004">
    <property type="protein sequence ID" value="MCR8826390.1"/>
    <property type="molecule type" value="Genomic_DNA"/>
</dbReference>
<evidence type="ECO:0000256" key="6">
    <source>
        <dbReference type="ARBA" id="ARBA00022989"/>
    </source>
</evidence>
<proteinExistence type="inferred from homology"/>